<dbReference type="AlphaFoldDB" id="M0B3Z2"/>
<dbReference type="PATRIC" id="fig|29540.5.peg.630"/>
<gene>
    <name evidence="9" type="ORF">C481_03062</name>
</gene>
<evidence type="ECO:0000256" key="6">
    <source>
        <dbReference type="SAM" id="Coils"/>
    </source>
</evidence>
<dbReference type="InterPro" id="IPR025847">
    <property type="entry name" value="MEDS_domain"/>
</dbReference>
<dbReference type="Pfam" id="PF14417">
    <property type="entry name" value="MEDS"/>
    <property type="match status" value="1"/>
</dbReference>
<evidence type="ECO:0000256" key="3">
    <source>
        <dbReference type="ARBA" id="ARBA00022553"/>
    </source>
</evidence>
<dbReference type="GO" id="GO:0000155">
    <property type="term" value="F:phosphorelay sensor kinase activity"/>
    <property type="evidence" value="ECO:0007669"/>
    <property type="project" value="InterPro"/>
</dbReference>
<dbReference type="PANTHER" id="PTHR43304">
    <property type="entry name" value="PHYTOCHROME-LIKE PROTEIN CPH1"/>
    <property type="match status" value="1"/>
</dbReference>
<dbReference type="Pfam" id="PF02518">
    <property type="entry name" value="HATPase_c"/>
    <property type="match status" value="1"/>
</dbReference>
<dbReference type="InterPro" id="IPR005467">
    <property type="entry name" value="His_kinase_dom"/>
</dbReference>
<keyword evidence="3" id="KW-0597">Phosphoprotein</keyword>
<keyword evidence="10" id="KW-1185">Reference proteome</keyword>
<dbReference type="InterPro" id="IPR003594">
    <property type="entry name" value="HATPase_dom"/>
</dbReference>
<evidence type="ECO:0000259" key="8">
    <source>
        <dbReference type="PROSITE" id="PS50109"/>
    </source>
</evidence>
<feature type="region of interest" description="Disordered" evidence="7">
    <location>
        <begin position="23"/>
        <end position="45"/>
    </location>
</feature>
<evidence type="ECO:0000313" key="9">
    <source>
        <dbReference type="EMBL" id="ELZ05262.1"/>
    </source>
</evidence>
<sequence length="643" mass="72687">MSKQQSNKGTTFGLDGALSGVETRQKASAIHDHQSGDGSNDHLASVYDNQDDQFAAVVPFIKEGLEQGEQCLYVADDNTTETVLDALREGGIDVEAAQETGALSICTKADTYLRTGEFEPETMVEFWEETLAEARDREGYEGVRAAAEMTWALEEDTGLDQLVRYEALLNTIYEGDDYVVLCQYNRDRFSTDVLSDVIRSHPLVVYDGTVCQNFYYQPPDEFFGTDHPPLDVDQTVEGLLRHAQTQRELTERDRFQSQLYEITSEPERSFDEKLQDIFELGCERFDLDLGGMARIDPRADLLEVEYVSDSHDHLQPNVTVSLSETYCRVLTDSGNPISITAPADEGFEGTVAYEEFGVKSYLGTRLRVKNGLDRSFFFVSHESRNTPFSDAERTFLKSMGQWVQQELERREYEQRLKESNKRLEQFAHAASHDLQEPLRMVSSYLQLLEARYANDLDADAEEFIEFAVDGADRMRDMIDGLLEYSRIETEGESFEPVDLDALADEVLADLQLRIEETDAEVTVEDLPQVEGDANQLRQLLQNLIDNAIEYSGDKQPQVAISTGRAGKMWRISVRDEGIGISPDDQDRIFEVFERLHTRNEYEGAGIGLALCERIVERHGGKIWVDSEPGDGSTFSFTLPALYT</sequence>
<accession>M0B3Z2</accession>
<dbReference type="CDD" id="cd00082">
    <property type="entry name" value="HisKA"/>
    <property type="match status" value="1"/>
</dbReference>
<dbReference type="PRINTS" id="PR00344">
    <property type="entry name" value="BCTRLSENSOR"/>
</dbReference>
<dbReference type="Gene3D" id="1.10.287.130">
    <property type="match status" value="1"/>
</dbReference>
<dbReference type="Proteomes" id="UP000011554">
    <property type="component" value="Unassembled WGS sequence"/>
</dbReference>
<evidence type="ECO:0000256" key="7">
    <source>
        <dbReference type="SAM" id="MobiDB-lite"/>
    </source>
</evidence>
<dbReference type="EMBL" id="AOIO01000009">
    <property type="protein sequence ID" value="ELZ05262.1"/>
    <property type="molecule type" value="Genomic_DNA"/>
</dbReference>
<name>M0B3Z2_NATA1</name>
<dbReference type="InterPro" id="IPR036097">
    <property type="entry name" value="HisK_dim/P_sf"/>
</dbReference>
<feature type="coiled-coil region" evidence="6">
    <location>
        <begin position="402"/>
        <end position="429"/>
    </location>
</feature>
<feature type="compositionally biased region" description="Basic and acidic residues" evidence="7">
    <location>
        <begin position="23"/>
        <end position="35"/>
    </location>
</feature>
<dbReference type="RefSeq" id="WP_006107429.1">
    <property type="nucleotide sequence ID" value="NZ_AOIO01000009.1"/>
</dbReference>
<keyword evidence="6" id="KW-0175">Coiled coil</keyword>
<evidence type="ECO:0000313" key="10">
    <source>
        <dbReference type="Proteomes" id="UP000011554"/>
    </source>
</evidence>
<dbReference type="EC" id="2.7.13.3" evidence="2"/>
<dbReference type="Gene3D" id="3.30.450.40">
    <property type="match status" value="1"/>
</dbReference>
<comment type="caution">
    <text evidence="9">The sequence shown here is derived from an EMBL/GenBank/DDBJ whole genome shotgun (WGS) entry which is preliminary data.</text>
</comment>
<evidence type="ECO:0000256" key="1">
    <source>
        <dbReference type="ARBA" id="ARBA00000085"/>
    </source>
</evidence>
<dbReference type="Gene3D" id="3.30.565.10">
    <property type="entry name" value="Histidine kinase-like ATPase, C-terminal domain"/>
    <property type="match status" value="1"/>
</dbReference>
<dbReference type="PROSITE" id="PS50109">
    <property type="entry name" value="HIS_KIN"/>
    <property type="match status" value="1"/>
</dbReference>
<dbReference type="SMART" id="SM00388">
    <property type="entry name" value="HisKA"/>
    <property type="match status" value="1"/>
</dbReference>
<keyword evidence="5 9" id="KW-0418">Kinase</keyword>
<dbReference type="eggNOG" id="arCOG03567">
    <property type="taxonomic scope" value="Archaea"/>
</dbReference>
<dbReference type="SUPFAM" id="SSF55781">
    <property type="entry name" value="GAF domain-like"/>
    <property type="match status" value="1"/>
</dbReference>
<evidence type="ECO:0000256" key="2">
    <source>
        <dbReference type="ARBA" id="ARBA00012438"/>
    </source>
</evidence>
<dbReference type="InterPro" id="IPR004358">
    <property type="entry name" value="Sig_transdc_His_kin-like_C"/>
</dbReference>
<dbReference type="eggNOG" id="arCOG02369">
    <property type="taxonomic scope" value="Archaea"/>
</dbReference>
<comment type="catalytic activity">
    <reaction evidence="1">
        <text>ATP + protein L-histidine = ADP + protein N-phospho-L-histidine.</text>
        <dbReference type="EC" id="2.7.13.3"/>
    </reaction>
</comment>
<dbReference type="OrthoDB" id="106630at2157"/>
<protein>
    <recommendedName>
        <fullName evidence="2">histidine kinase</fullName>
        <ecNumber evidence="2">2.7.13.3</ecNumber>
    </recommendedName>
</protein>
<dbReference type="InterPro" id="IPR036890">
    <property type="entry name" value="HATPase_C_sf"/>
</dbReference>
<dbReference type="Pfam" id="PF00512">
    <property type="entry name" value="HisKA"/>
    <property type="match status" value="1"/>
</dbReference>
<dbReference type="FunFam" id="3.30.565.10:FF:000006">
    <property type="entry name" value="Sensor histidine kinase WalK"/>
    <property type="match status" value="1"/>
</dbReference>
<organism evidence="9 10">
    <name type="scientific">Natrialba asiatica (strain ATCC 700177 / DSM 12278 / JCM 9576 / FERM P-10747 / NBRC 102637 / 172P1)</name>
    <dbReference type="NCBI Taxonomy" id="29540"/>
    <lineage>
        <taxon>Archaea</taxon>
        <taxon>Methanobacteriati</taxon>
        <taxon>Methanobacteriota</taxon>
        <taxon>Stenosarchaea group</taxon>
        <taxon>Halobacteria</taxon>
        <taxon>Halobacteriales</taxon>
        <taxon>Natrialbaceae</taxon>
        <taxon>Natrialba</taxon>
    </lineage>
</organism>
<dbReference type="InterPro" id="IPR003661">
    <property type="entry name" value="HisK_dim/P_dom"/>
</dbReference>
<proteinExistence type="predicted"/>
<evidence type="ECO:0000256" key="5">
    <source>
        <dbReference type="ARBA" id="ARBA00022777"/>
    </source>
</evidence>
<reference evidence="9 10" key="1">
    <citation type="journal article" date="2014" name="PLoS Genet.">
        <title>Phylogenetically driven sequencing of extremely halophilic archaea reveals strategies for static and dynamic osmo-response.</title>
        <authorList>
            <person name="Becker E.A."/>
            <person name="Seitzer P.M."/>
            <person name="Tritt A."/>
            <person name="Larsen D."/>
            <person name="Krusor M."/>
            <person name="Yao A.I."/>
            <person name="Wu D."/>
            <person name="Madern D."/>
            <person name="Eisen J.A."/>
            <person name="Darling A.E."/>
            <person name="Facciotti M.T."/>
        </authorList>
    </citation>
    <scope>NUCLEOTIDE SEQUENCE [LARGE SCALE GENOMIC DNA]</scope>
    <source>
        <strain evidence="9 10">DSM 12278</strain>
    </source>
</reference>
<dbReference type="STRING" id="29540.C481_03062"/>
<dbReference type="InterPro" id="IPR052162">
    <property type="entry name" value="Sensor_kinase/Photoreceptor"/>
</dbReference>
<dbReference type="SUPFAM" id="SSF47384">
    <property type="entry name" value="Homodimeric domain of signal transducing histidine kinase"/>
    <property type="match status" value="1"/>
</dbReference>
<dbReference type="SMART" id="SM00387">
    <property type="entry name" value="HATPase_c"/>
    <property type="match status" value="1"/>
</dbReference>
<dbReference type="InterPro" id="IPR029016">
    <property type="entry name" value="GAF-like_dom_sf"/>
</dbReference>
<dbReference type="SUPFAM" id="SSF55874">
    <property type="entry name" value="ATPase domain of HSP90 chaperone/DNA topoisomerase II/histidine kinase"/>
    <property type="match status" value="1"/>
</dbReference>
<evidence type="ECO:0000256" key="4">
    <source>
        <dbReference type="ARBA" id="ARBA00022679"/>
    </source>
</evidence>
<keyword evidence="4" id="KW-0808">Transferase</keyword>
<dbReference type="PANTHER" id="PTHR43304:SF1">
    <property type="entry name" value="PAC DOMAIN-CONTAINING PROTEIN"/>
    <property type="match status" value="1"/>
</dbReference>
<feature type="domain" description="Histidine kinase" evidence="8">
    <location>
        <begin position="429"/>
        <end position="642"/>
    </location>
</feature>